<keyword evidence="8 13" id="KW-0456">Lyase</keyword>
<dbReference type="Gene3D" id="3.20.20.70">
    <property type="entry name" value="Aldolase class I"/>
    <property type="match status" value="1"/>
</dbReference>
<evidence type="ECO:0000256" key="9">
    <source>
        <dbReference type="ARBA" id="ARBA00025475"/>
    </source>
</evidence>
<comment type="pathway">
    <text evidence="1">Amino-acid biosynthesis; L-histidine biosynthesis; L-histidine from 5-phospho-alpha-D-ribose 1-diphosphate: step 5/9.</text>
</comment>
<dbReference type="GO" id="GO:0000107">
    <property type="term" value="F:imidazoleglycerol-phosphate synthase activity"/>
    <property type="evidence" value="ECO:0007669"/>
    <property type="project" value="InterPro"/>
</dbReference>
<evidence type="ECO:0000256" key="6">
    <source>
        <dbReference type="ARBA" id="ARBA00022605"/>
    </source>
</evidence>
<dbReference type="PANTHER" id="PTHR21235:SF2">
    <property type="entry name" value="IMIDAZOLE GLYCEROL PHOSPHATE SYNTHASE HISHF"/>
    <property type="match status" value="1"/>
</dbReference>
<dbReference type="SUPFAM" id="SSF51366">
    <property type="entry name" value="Ribulose-phoshate binding barrel"/>
    <property type="match status" value="1"/>
</dbReference>
<proteinExistence type="inferred from homology"/>
<comment type="subunit">
    <text evidence="3">Heterodimer of HisH and HisF.</text>
</comment>
<keyword evidence="5" id="KW-0963">Cytoplasm</keyword>
<evidence type="ECO:0000256" key="12">
    <source>
        <dbReference type="RuleBase" id="RU003657"/>
    </source>
</evidence>
<dbReference type="EC" id="4.3.2.10" evidence="4"/>
<gene>
    <name evidence="13" type="primary">hisF_1</name>
    <name evidence="13" type="ORF">PS662_03606</name>
</gene>
<dbReference type="EMBL" id="CABVHK010000012">
    <property type="protein sequence ID" value="VVN06204.1"/>
    <property type="molecule type" value="Genomic_DNA"/>
</dbReference>
<evidence type="ECO:0000313" key="13">
    <source>
        <dbReference type="EMBL" id="VVN06204.1"/>
    </source>
</evidence>
<evidence type="ECO:0000256" key="3">
    <source>
        <dbReference type="ARBA" id="ARBA00011152"/>
    </source>
</evidence>
<evidence type="ECO:0000313" key="14">
    <source>
        <dbReference type="Proteomes" id="UP000326953"/>
    </source>
</evidence>
<comment type="similarity">
    <text evidence="2 12">Belongs to the HisA/HisF family.</text>
</comment>
<evidence type="ECO:0000256" key="4">
    <source>
        <dbReference type="ARBA" id="ARBA00012809"/>
    </source>
</evidence>
<evidence type="ECO:0000256" key="2">
    <source>
        <dbReference type="ARBA" id="ARBA00009667"/>
    </source>
</evidence>
<dbReference type="OrthoDB" id="9807749at2"/>
<dbReference type="AlphaFoldDB" id="A0A5E6UT38"/>
<dbReference type="InterPro" id="IPR004651">
    <property type="entry name" value="HisF"/>
</dbReference>
<protein>
    <recommendedName>
        <fullName evidence="4">imidazole glycerol-phosphate synthase</fullName>
        <ecNumber evidence="4">4.3.2.10</ecNumber>
    </recommendedName>
    <alternativeName>
        <fullName evidence="10">IGP synthase cyclase subunit</fullName>
    </alternativeName>
</protein>
<evidence type="ECO:0000256" key="5">
    <source>
        <dbReference type="ARBA" id="ARBA00022490"/>
    </source>
</evidence>
<dbReference type="InterPro" id="IPR020021">
    <property type="entry name" value="Glycosyl_amidation-assoc_WbuZ"/>
</dbReference>
<dbReference type="InterPro" id="IPR011060">
    <property type="entry name" value="RibuloseP-bd_barrel"/>
</dbReference>
<dbReference type="PANTHER" id="PTHR21235">
    <property type="entry name" value="IMIDAZOLE GLYCEROL PHOSPHATE SYNTHASE SUBUNIT HISF/H IGP SYNTHASE SUBUNIT HISF/H"/>
    <property type="match status" value="1"/>
</dbReference>
<organism evidence="13 14">
    <name type="scientific">Pseudomonas fluorescens</name>
    <dbReference type="NCBI Taxonomy" id="294"/>
    <lineage>
        <taxon>Bacteria</taxon>
        <taxon>Pseudomonadati</taxon>
        <taxon>Pseudomonadota</taxon>
        <taxon>Gammaproteobacteria</taxon>
        <taxon>Pseudomonadales</taxon>
        <taxon>Pseudomonadaceae</taxon>
        <taxon>Pseudomonas</taxon>
    </lineage>
</organism>
<sequence length="261" mass="28430">MLRPRIIPCLLIQDGGLVKTVRFKEPKYVGDPINAVKIFNEKEADELIVLDIDATVQGAEPDYQRIAKLASECRMPLCYGGGIRTAAQAQKIISLGVEKVAISSAAIDNPKLISQISEEIGRQSVVVVLDVKQRLLTRSYEVWTHNGTRNSKRDVFQMAAEVERLGAGEIVINSIDNDGQMKGYDLRLALKLRQSVRIPITILGGAGSLADIGKVIETCGVVGVAAGSLFVFKGTYRAVLISYPDTSQKDELIYSALKAVK</sequence>
<dbReference type="InterPro" id="IPR006062">
    <property type="entry name" value="His_biosynth"/>
</dbReference>
<comment type="function">
    <text evidence="9">IGPS catalyzes the conversion of PRFAR and glutamine to IGP, AICAR and glutamate. The HisF subunit catalyzes the cyclization activity that produces IGP and AICAR from PRFAR using the ammonia provided by the HisH subunit.</text>
</comment>
<dbReference type="NCBIfam" id="TIGR03572">
    <property type="entry name" value="WbuZ"/>
    <property type="match status" value="1"/>
</dbReference>
<dbReference type="Pfam" id="PF00977">
    <property type="entry name" value="His_biosynth"/>
    <property type="match status" value="1"/>
</dbReference>
<evidence type="ECO:0000256" key="10">
    <source>
        <dbReference type="ARBA" id="ARBA00030264"/>
    </source>
</evidence>
<dbReference type="GO" id="GO:0000105">
    <property type="term" value="P:L-histidine biosynthetic process"/>
    <property type="evidence" value="ECO:0007669"/>
    <property type="project" value="UniProtKB-UniPathway"/>
</dbReference>
<reference evidence="13 14" key="1">
    <citation type="submission" date="2019-09" db="EMBL/GenBank/DDBJ databases">
        <authorList>
            <person name="Chandra G."/>
            <person name="Truman W A."/>
        </authorList>
    </citation>
    <scope>NUCLEOTIDE SEQUENCE [LARGE SCALE GENOMIC DNA]</scope>
    <source>
        <strain evidence="13">PS662</strain>
    </source>
</reference>
<dbReference type="CDD" id="cd04731">
    <property type="entry name" value="HisF"/>
    <property type="match status" value="1"/>
</dbReference>
<dbReference type="InterPro" id="IPR050064">
    <property type="entry name" value="IGPS_HisA/HisF"/>
</dbReference>
<dbReference type="GO" id="GO:0016833">
    <property type="term" value="F:oxo-acid-lyase activity"/>
    <property type="evidence" value="ECO:0007669"/>
    <property type="project" value="InterPro"/>
</dbReference>
<dbReference type="RefSeq" id="WP_150712018.1">
    <property type="nucleotide sequence ID" value="NZ_CABVHK010000012.1"/>
</dbReference>
<name>A0A5E6UT38_PSEFL</name>
<dbReference type="UniPathway" id="UPA00031">
    <property type="reaction ID" value="UER00010"/>
</dbReference>
<comment type="catalytic activity">
    <reaction evidence="11">
        <text>5-[(5-phospho-1-deoxy-D-ribulos-1-ylimino)methylamino]-1-(5-phospho-beta-D-ribosyl)imidazole-4-carboxamide + L-glutamine = D-erythro-1-(imidazol-4-yl)glycerol 3-phosphate + 5-amino-1-(5-phospho-beta-D-ribosyl)imidazole-4-carboxamide + L-glutamate + H(+)</text>
        <dbReference type="Rhea" id="RHEA:24793"/>
        <dbReference type="ChEBI" id="CHEBI:15378"/>
        <dbReference type="ChEBI" id="CHEBI:29985"/>
        <dbReference type="ChEBI" id="CHEBI:58278"/>
        <dbReference type="ChEBI" id="CHEBI:58359"/>
        <dbReference type="ChEBI" id="CHEBI:58475"/>
        <dbReference type="ChEBI" id="CHEBI:58525"/>
        <dbReference type="EC" id="4.3.2.10"/>
    </reaction>
</comment>
<evidence type="ECO:0000256" key="11">
    <source>
        <dbReference type="ARBA" id="ARBA00047838"/>
    </source>
</evidence>
<evidence type="ECO:0000256" key="8">
    <source>
        <dbReference type="ARBA" id="ARBA00023239"/>
    </source>
</evidence>
<dbReference type="NCBIfam" id="NF038364">
    <property type="entry name" value="AglZ_HisF2_fam"/>
    <property type="match status" value="1"/>
</dbReference>
<evidence type="ECO:0000256" key="1">
    <source>
        <dbReference type="ARBA" id="ARBA00005091"/>
    </source>
</evidence>
<dbReference type="Proteomes" id="UP000326953">
    <property type="component" value="Unassembled WGS sequence"/>
</dbReference>
<keyword evidence="7 12" id="KW-0368">Histidine biosynthesis</keyword>
<keyword evidence="6 12" id="KW-0028">Amino-acid biosynthesis</keyword>
<accession>A0A5E6UT38</accession>
<evidence type="ECO:0000256" key="7">
    <source>
        <dbReference type="ARBA" id="ARBA00023102"/>
    </source>
</evidence>
<dbReference type="InterPro" id="IPR013785">
    <property type="entry name" value="Aldolase_TIM"/>
</dbReference>